<dbReference type="Pfam" id="PF00072">
    <property type="entry name" value="Response_reg"/>
    <property type="match status" value="1"/>
</dbReference>
<comment type="caution">
    <text evidence="3">The sequence shown here is derived from an EMBL/GenBank/DDBJ whole genome shotgun (WGS) entry which is preliminary data.</text>
</comment>
<dbReference type="EMBL" id="PXXU01000035">
    <property type="protein sequence ID" value="PSJ16834.1"/>
    <property type="molecule type" value="Genomic_DNA"/>
</dbReference>
<name>A0A2P7NTN9_9PROT</name>
<proteinExistence type="predicted"/>
<evidence type="ECO:0000313" key="4">
    <source>
        <dbReference type="Proteomes" id="UP000241912"/>
    </source>
</evidence>
<dbReference type="AlphaFoldDB" id="A0A2P7NTN9"/>
<evidence type="ECO:0000256" key="1">
    <source>
        <dbReference type="PROSITE-ProRule" id="PRU00169"/>
    </source>
</evidence>
<keyword evidence="1" id="KW-0597">Phosphoprotein</keyword>
<dbReference type="GO" id="GO:0000160">
    <property type="term" value="P:phosphorelay signal transduction system"/>
    <property type="evidence" value="ECO:0007669"/>
    <property type="project" value="InterPro"/>
</dbReference>
<feature type="domain" description="Response regulatory" evidence="2">
    <location>
        <begin position="1"/>
        <end position="84"/>
    </location>
</feature>
<evidence type="ECO:0000259" key="2">
    <source>
        <dbReference type="PROSITE" id="PS50110"/>
    </source>
</evidence>
<dbReference type="InterPro" id="IPR011006">
    <property type="entry name" value="CheY-like_superfamily"/>
</dbReference>
<dbReference type="Proteomes" id="UP000241912">
    <property type="component" value="Unassembled WGS sequence"/>
</dbReference>
<evidence type="ECO:0000313" key="3">
    <source>
        <dbReference type="EMBL" id="PSJ16834.1"/>
    </source>
</evidence>
<feature type="modified residue" description="4-aspartylphosphate" evidence="1">
    <location>
        <position position="13"/>
    </location>
</feature>
<reference evidence="3 4" key="1">
    <citation type="submission" date="2018-03" db="EMBL/GenBank/DDBJ databases">
        <title>Draft genome of Nitrosomonas supralitoralis APG5.</title>
        <authorList>
            <person name="Urakawa H."/>
            <person name="Lopez J.V."/>
        </authorList>
    </citation>
    <scope>NUCLEOTIDE SEQUENCE [LARGE SCALE GENOMIC DNA]</scope>
    <source>
        <strain evidence="3 4">APG5</strain>
    </source>
</reference>
<dbReference type="Gene3D" id="3.40.50.2300">
    <property type="match status" value="1"/>
</dbReference>
<dbReference type="InterPro" id="IPR001789">
    <property type="entry name" value="Sig_transdc_resp-reg_receiver"/>
</dbReference>
<dbReference type="InterPro" id="IPR052893">
    <property type="entry name" value="TCS_response_regulator"/>
</dbReference>
<keyword evidence="4" id="KW-1185">Reference proteome</keyword>
<dbReference type="PROSITE" id="PS50110">
    <property type="entry name" value="RESPONSE_REGULATORY"/>
    <property type="match status" value="1"/>
</dbReference>
<sequence>MLSAYPPILLVEDNPLDVDLPHVDGVTVLQTLKSLILLRHIPVVVLTASKEDRNIKAAYDLGVNSNIVKPVGFDDFMDVAQQIELY</sequence>
<protein>
    <recommendedName>
        <fullName evidence="2">Response regulatory domain-containing protein</fullName>
    </recommendedName>
</protein>
<dbReference type="SUPFAM" id="SSF52172">
    <property type="entry name" value="CheY-like"/>
    <property type="match status" value="1"/>
</dbReference>
<dbReference type="OrthoDB" id="9793549at2"/>
<accession>A0A2P7NTN9</accession>
<organism evidence="3 4">
    <name type="scientific">Nitrosomonas supralitoralis</name>
    <dbReference type="NCBI Taxonomy" id="2116706"/>
    <lineage>
        <taxon>Bacteria</taxon>
        <taxon>Pseudomonadati</taxon>
        <taxon>Pseudomonadota</taxon>
        <taxon>Betaproteobacteria</taxon>
        <taxon>Nitrosomonadales</taxon>
        <taxon>Nitrosomonadaceae</taxon>
        <taxon>Nitrosomonas</taxon>
    </lineage>
</organism>
<dbReference type="PANTHER" id="PTHR44520">
    <property type="entry name" value="RESPONSE REGULATOR RCP1-RELATED"/>
    <property type="match status" value="1"/>
</dbReference>
<gene>
    <name evidence="3" type="ORF">C7H79_11490</name>
</gene>